<accession>F0NXT1</accession>
<reference evidence="2" key="2">
    <citation type="journal article" date="2011" name="Stand. Genomic Sci.">
        <title>Complete genome sequence of Weeksella virosa type strain (9751T).</title>
        <authorList>
            <person name="Lang E."/>
            <person name="Teshima H."/>
            <person name="Lucas S."/>
            <person name="Lapidus A."/>
            <person name="Hammon N."/>
            <person name="Deshpande S."/>
            <person name="Nolan M."/>
            <person name="Cheng J."/>
            <person name="Pitluck S."/>
            <person name="Liolios K."/>
            <person name="Pagani I."/>
            <person name="Mikhailova N."/>
            <person name="Ivanova N."/>
            <person name="Mavromatis K."/>
            <person name="Pati A."/>
            <person name="Tapia R."/>
            <person name="Han C."/>
            <person name="Goodwin L."/>
            <person name="Chen A."/>
            <person name="Palaniappan K."/>
            <person name="Land M."/>
            <person name="Hauser L."/>
            <person name="Chang Y."/>
            <person name="Jeffries C."/>
            <person name="Brambilla E."/>
            <person name="Kopitz M."/>
            <person name="Rohde M."/>
            <person name="Goker M."/>
            <person name="Tindall B."/>
            <person name="Detter J."/>
            <person name="Woyke T."/>
            <person name="Bristow J."/>
            <person name="Eisen J."/>
            <person name="Markowitz V."/>
            <person name="Hugenholtz P."/>
            <person name="Klenk H."/>
            <person name="Kyrpides N."/>
        </authorList>
    </citation>
    <scope>NUCLEOTIDE SEQUENCE [LARGE SCALE GENOMIC DNA]</scope>
    <source>
        <strain evidence="2">ATCC 43766 / DSM 16922 / JCM 21250 / NBRC 16016 / NCTC 11634 / CL345/78</strain>
    </source>
</reference>
<dbReference type="RefSeq" id="WP_013597380.1">
    <property type="nucleotide sequence ID" value="NC_015144.1"/>
</dbReference>
<dbReference type="Proteomes" id="UP000008641">
    <property type="component" value="Chromosome"/>
</dbReference>
<sequence length="73" mass="8870">MKIKIEFEVELPNVRHSQKQLEEYIRFHFRDNGSLSGSNPFEKENKREPEPIFGTFEWEYEEVNEDLVTDFDM</sequence>
<dbReference type="AlphaFoldDB" id="F0NXT1"/>
<dbReference type="STRING" id="865938.Weevi_0266"/>
<dbReference type="HOGENOM" id="CLU_2703894_0_0_10"/>
<gene>
    <name evidence="1" type="ordered locus">Weevi_0266</name>
</gene>
<evidence type="ECO:0000313" key="2">
    <source>
        <dbReference type="Proteomes" id="UP000008641"/>
    </source>
</evidence>
<organism evidence="1 2">
    <name type="scientific">Weeksella virosa (strain ATCC 43766 / DSM 16922 / JCM 21250 / CCUG 30538 / CDC 9751 / IAM 14551 / NBRC 16016 / NCTC 11634 / CL345/78)</name>
    <dbReference type="NCBI Taxonomy" id="865938"/>
    <lineage>
        <taxon>Bacteria</taxon>
        <taxon>Pseudomonadati</taxon>
        <taxon>Bacteroidota</taxon>
        <taxon>Flavobacteriia</taxon>
        <taxon>Flavobacteriales</taxon>
        <taxon>Weeksellaceae</taxon>
        <taxon>Weeksella</taxon>
    </lineage>
</organism>
<keyword evidence="2" id="KW-1185">Reference proteome</keyword>
<protein>
    <submittedName>
        <fullName evidence="1">Uncharacterized protein</fullName>
    </submittedName>
</protein>
<evidence type="ECO:0000313" key="1">
    <source>
        <dbReference type="EMBL" id="ADX66988.1"/>
    </source>
</evidence>
<proteinExistence type="predicted"/>
<name>F0NXT1_WEEVC</name>
<dbReference type="KEGG" id="wvi:Weevi_0266"/>
<reference evidence="1 2" key="1">
    <citation type="journal article" date="2011" name="Stand. Genomic Sci.">
        <title>Complete genome sequence of Weeksella virosa type strain (9751).</title>
        <authorList>
            <person name="Lang E."/>
            <person name="Teshima H."/>
            <person name="Lucas S."/>
            <person name="Lapidus A."/>
            <person name="Hammon N."/>
            <person name="Deshpande S."/>
            <person name="Nolan M."/>
            <person name="Cheng J.F."/>
            <person name="Pitluck S."/>
            <person name="Liolios K."/>
            <person name="Pagani I."/>
            <person name="Mikhailova N."/>
            <person name="Ivanova N."/>
            <person name="Mavromatis K."/>
            <person name="Pati A."/>
            <person name="Tapia R."/>
            <person name="Han C."/>
            <person name="Goodwin L."/>
            <person name="Chen A."/>
            <person name="Palaniappan K."/>
            <person name="Land M."/>
            <person name="Hauser L."/>
            <person name="Chang Y.J."/>
            <person name="Jeffries C.D."/>
            <person name="Brambilla E.M."/>
            <person name="Kopitz M."/>
            <person name="Rohde M."/>
            <person name="Goker M."/>
            <person name="Tindall B.J."/>
            <person name="Detter J.C."/>
            <person name="Woyke T."/>
            <person name="Bristow J."/>
            <person name="Eisen J.A."/>
            <person name="Markowitz V."/>
            <person name="Hugenholtz P."/>
            <person name="Klenk H.P."/>
            <person name="Kyrpides N.C."/>
        </authorList>
    </citation>
    <scope>NUCLEOTIDE SEQUENCE [LARGE SCALE GENOMIC DNA]</scope>
    <source>
        <strain evidence="2">ATCC 43766 / DSM 16922 / JCM 21250 / NBRC 16016 / NCTC 11634 / CL345/78</strain>
    </source>
</reference>
<dbReference type="EMBL" id="CP002455">
    <property type="protein sequence ID" value="ADX66988.1"/>
    <property type="molecule type" value="Genomic_DNA"/>
</dbReference>